<sequence>MFDLGHARSFIAVAEEMHFGRAAARLNLTQSPLSRQIQMLEQSLGVALLERTTRAVRLTPAGRTFLAEAYRVLAAVESAARLTRRTASGESGTIRLSFTAASAYRTLPRIVAHIRARLPAIDLVLEEMVSDEQIQALEENRIDVGVLRPSPALQDARTPIATAAIAHEQLLLAIPRRHPLASGDEPTLRDLDGEALVTWSPRGGRYFIDLLDNLFNEAGIRPRVVQRVNQLHAMLALVGAEIGVALVPDSAVGISMTDIVLRPIAAPEAARPKLLLAWRQDNPNPCLLSFRSSLLEMAERPDRATAHVMTPKRSSD</sequence>
<reference evidence="7" key="1">
    <citation type="journal article" date="2019" name="Int. J. Syst. Evol. Microbiol.">
        <title>The Global Catalogue of Microorganisms (GCM) 10K type strain sequencing project: providing services to taxonomists for standard genome sequencing and annotation.</title>
        <authorList>
            <consortium name="The Broad Institute Genomics Platform"/>
            <consortium name="The Broad Institute Genome Sequencing Center for Infectious Disease"/>
            <person name="Wu L."/>
            <person name="Ma J."/>
        </authorList>
    </citation>
    <scope>NUCLEOTIDE SEQUENCE [LARGE SCALE GENOMIC DNA]</scope>
    <source>
        <strain evidence="7">CCUG 48316</strain>
    </source>
</reference>
<dbReference type="PANTHER" id="PTHR30346">
    <property type="entry name" value="TRANSCRIPTIONAL DUAL REGULATOR HCAR-RELATED"/>
    <property type="match status" value="1"/>
</dbReference>
<dbReference type="PROSITE" id="PS50931">
    <property type="entry name" value="HTH_LYSR"/>
    <property type="match status" value="1"/>
</dbReference>
<dbReference type="PRINTS" id="PR00039">
    <property type="entry name" value="HTHLYSR"/>
</dbReference>
<keyword evidence="4" id="KW-0804">Transcription</keyword>
<keyword evidence="2" id="KW-0805">Transcription regulation</keyword>
<proteinExistence type="inferred from homology"/>
<evidence type="ECO:0000256" key="3">
    <source>
        <dbReference type="ARBA" id="ARBA00023125"/>
    </source>
</evidence>
<dbReference type="Proteomes" id="UP001596292">
    <property type="component" value="Unassembled WGS sequence"/>
</dbReference>
<evidence type="ECO:0000313" key="7">
    <source>
        <dbReference type="Proteomes" id="UP001596292"/>
    </source>
</evidence>
<evidence type="ECO:0000313" key="6">
    <source>
        <dbReference type="EMBL" id="MFC6791297.1"/>
    </source>
</evidence>
<accession>A0ABW2BN14</accession>
<dbReference type="EMBL" id="JBHSWN010000001">
    <property type="protein sequence ID" value="MFC6791297.1"/>
    <property type="molecule type" value="Genomic_DNA"/>
</dbReference>
<keyword evidence="3" id="KW-0238">DNA-binding</keyword>
<dbReference type="Gene3D" id="3.40.190.10">
    <property type="entry name" value="Periplasmic binding protein-like II"/>
    <property type="match status" value="2"/>
</dbReference>
<name>A0ABW2BN14_9HYPH</name>
<dbReference type="Pfam" id="PF03466">
    <property type="entry name" value="LysR_substrate"/>
    <property type="match status" value="1"/>
</dbReference>
<comment type="similarity">
    <text evidence="1">Belongs to the LysR transcriptional regulatory family.</text>
</comment>
<dbReference type="SUPFAM" id="SSF53850">
    <property type="entry name" value="Periplasmic binding protein-like II"/>
    <property type="match status" value="1"/>
</dbReference>
<dbReference type="InterPro" id="IPR005119">
    <property type="entry name" value="LysR_subst-bd"/>
</dbReference>
<evidence type="ECO:0000256" key="2">
    <source>
        <dbReference type="ARBA" id="ARBA00023015"/>
    </source>
</evidence>
<keyword evidence="7" id="KW-1185">Reference proteome</keyword>
<comment type="caution">
    <text evidence="6">The sequence shown here is derived from an EMBL/GenBank/DDBJ whole genome shotgun (WGS) entry which is preliminary data.</text>
</comment>
<dbReference type="InterPro" id="IPR000847">
    <property type="entry name" value="LysR_HTH_N"/>
</dbReference>
<protein>
    <submittedName>
        <fullName evidence="6">LysR family transcriptional regulator</fullName>
    </submittedName>
</protein>
<evidence type="ECO:0000256" key="4">
    <source>
        <dbReference type="ARBA" id="ARBA00023163"/>
    </source>
</evidence>
<organism evidence="6 7">
    <name type="scientific">Methylobacterium komagatae</name>
    <dbReference type="NCBI Taxonomy" id="374425"/>
    <lineage>
        <taxon>Bacteria</taxon>
        <taxon>Pseudomonadati</taxon>
        <taxon>Pseudomonadota</taxon>
        <taxon>Alphaproteobacteria</taxon>
        <taxon>Hyphomicrobiales</taxon>
        <taxon>Methylobacteriaceae</taxon>
        <taxon>Methylobacterium</taxon>
    </lineage>
</organism>
<dbReference type="InterPro" id="IPR036390">
    <property type="entry name" value="WH_DNA-bd_sf"/>
</dbReference>
<evidence type="ECO:0000256" key="1">
    <source>
        <dbReference type="ARBA" id="ARBA00009437"/>
    </source>
</evidence>
<evidence type="ECO:0000259" key="5">
    <source>
        <dbReference type="PROSITE" id="PS50931"/>
    </source>
</evidence>
<dbReference type="Gene3D" id="1.10.10.10">
    <property type="entry name" value="Winged helix-like DNA-binding domain superfamily/Winged helix DNA-binding domain"/>
    <property type="match status" value="1"/>
</dbReference>
<dbReference type="Pfam" id="PF00126">
    <property type="entry name" value="HTH_1"/>
    <property type="match status" value="1"/>
</dbReference>
<feature type="domain" description="HTH lysR-type" evidence="5">
    <location>
        <begin position="2"/>
        <end position="59"/>
    </location>
</feature>
<dbReference type="PANTHER" id="PTHR30346:SF0">
    <property type="entry name" value="HCA OPERON TRANSCRIPTIONAL ACTIVATOR HCAR"/>
    <property type="match status" value="1"/>
</dbReference>
<dbReference type="InterPro" id="IPR036388">
    <property type="entry name" value="WH-like_DNA-bd_sf"/>
</dbReference>
<gene>
    <name evidence="6" type="ORF">ACFQE0_17750</name>
</gene>
<dbReference type="RefSeq" id="WP_378972021.1">
    <property type="nucleotide sequence ID" value="NZ_JBHSWN010000001.1"/>
</dbReference>
<dbReference type="SUPFAM" id="SSF46785">
    <property type="entry name" value="Winged helix' DNA-binding domain"/>
    <property type="match status" value="1"/>
</dbReference>